<keyword evidence="2" id="KW-0813">Transport</keyword>
<dbReference type="PANTHER" id="PTHR43553:SF24">
    <property type="entry name" value="ENERGY-COUPLING FACTOR TRANSPORTER ATP-BINDING PROTEIN ECFA1"/>
    <property type="match status" value="1"/>
</dbReference>
<dbReference type="InterPro" id="IPR027417">
    <property type="entry name" value="P-loop_NTPase"/>
</dbReference>
<feature type="domain" description="ABC transporter" evidence="5">
    <location>
        <begin position="1"/>
        <end position="227"/>
    </location>
</feature>
<proteinExistence type="inferred from homology"/>
<gene>
    <name evidence="6" type="ORF">UFOPK3268_01716</name>
</gene>
<protein>
    <submittedName>
        <fullName evidence="6">Unannotated protein</fullName>
    </submittedName>
</protein>
<dbReference type="Gene3D" id="3.40.50.300">
    <property type="entry name" value="P-loop containing nucleotide triphosphate hydrolases"/>
    <property type="match status" value="1"/>
</dbReference>
<accession>A0A6J7C6J1</accession>
<dbReference type="SUPFAM" id="SSF52540">
    <property type="entry name" value="P-loop containing nucleoside triphosphate hydrolases"/>
    <property type="match status" value="1"/>
</dbReference>
<evidence type="ECO:0000256" key="3">
    <source>
        <dbReference type="ARBA" id="ARBA00022741"/>
    </source>
</evidence>
<sequence length="248" mass="25643">MRDLVVRYGPQTALRGVTLAADRGEIVAVMGRNGAGKSTLLSTLVGLHVPRSGSALVGGSTASQLSGPDLVRRVGLVPQEPTDLLVADRVDEECEASDRDCGAARGSTRAILDRLAPGIAADTHPRDLSEGQRLSLALAVVLAAEPPVLLLDEPTRGLDYPAKKHLVATLRDLAASGHCVMLATHDVELAADVASRVIVLADGEIVADGPATDVVVGSPMFAPQVSKILAPQHWLTVADVAAALVEAS</sequence>
<evidence type="ECO:0000256" key="2">
    <source>
        <dbReference type="ARBA" id="ARBA00022448"/>
    </source>
</evidence>
<dbReference type="GO" id="GO:0016887">
    <property type="term" value="F:ATP hydrolysis activity"/>
    <property type="evidence" value="ECO:0007669"/>
    <property type="project" value="InterPro"/>
</dbReference>
<evidence type="ECO:0000256" key="4">
    <source>
        <dbReference type="ARBA" id="ARBA00022840"/>
    </source>
</evidence>
<evidence type="ECO:0000313" key="6">
    <source>
        <dbReference type="EMBL" id="CAB4852584.1"/>
    </source>
</evidence>
<comment type="similarity">
    <text evidence="1">Belongs to the ABC transporter superfamily.</text>
</comment>
<dbReference type="InterPro" id="IPR003439">
    <property type="entry name" value="ABC_transporter-like_ATP-bd"/>
</dbReference>
<dbReference type="PROSITE" id="PS50893">
    <property type="entry name" value="ABC_TRANSPORTER_2"/>
    <property type="match status" value="1"/>
</dbReference>
<keyword evidence="3" id="KW-0547">Nucleotide-binding</keyword>
<dbReference type="InterPro" id="IPR003593">
    <property type="entry name" value="AAA+_ATPase"/>
</dbReference>
<evidence type="ECO:0000259" key="5">
    <source>
        <dbReference type="PROSITE" id="PS50893"/>
    </source>
</evidence>
<dbReference type="GO" id="GO:0042626">
    <property type="term" value="F:ATPase-coupled transmembrane transporter activity"/>
    <property type="evidence" value="ECO:0007669"/>
    <property type="project" value="TreeGrafter"/>
</dbReference>
<dbReference type="PANTHER" id="PTHR43553">
    <property type="entry name" value="HEAVY METAL TRANSPORTER"/>
    <property type="match status" value="1"/>
</dbReference>
<dbReference type="Pfam" id="PF00005">
    <property type="entry name" value="ABC_tran"/>
    <property type="match status" value="1"/>
</dbReference>
<keyword evidence="4" id="KW-0067">ATP-binding</keyword>
<dbReference type="GO" id="GO:0043190">
    <property type="term" value="C:ATP-binding cassette (ABC) transporter complex"/>
    <property type="evidence" value="ECO:0007669"/>
    <property type="project" value="TreeGrafter"/>
</dbReference>
<dbReference type="EMBL" id="CAFBIZ010000283">
    <property type="protein sequence ID" value="CAB4852584.1"/>
    <property type="molecule type" value="Genomic_DNA"/>
</dbReference>
<dbReference type="GO" id="GO:0005524">
    <property type="term" value="F:ATP binding"/>
    <property type="evidence" value="ECO:0007669"/>
    <property type="project" value="UniProtKB-KW"/>
</dbReference>
<evidence type="ECO:0000256" key="1">
    <source>
        <dbReference type="ARBA" id="ARBA00005417"/>
    </source>
</evidence>
<dbReference type="AlphaFoldDB" id="A0A6J7C6J1"/>
<dbReference type="InterPro" id="IPR050095">
    <property type="entry name" value="ECF_ABC_transporter_ATP-bd"/>
</dbReference>
<dbReference type="SMART" id="SM00382">
    <property type="entry name" value="AAA"/>
    <property type="match status" value="1"/>
</dbReference>
<organism evidence="6">
    <name type="scientific">freshwater metagenome</name>
    <dbReference type="NCBI Taxonomy" id="449393"/>
    <lineage>
        <taxon>unclassified sequences</taxon>
        <taxon>metagenomes</taxon>
        <taxon>ecological metagenomes</taxon>
    </lineage>
</organism>
<reference evidence="6" key="1">
    <citation type="submission" date="2020-05" db="EMBL/GenBank/DDBJ databases">
        <authorList>
            <person name="Chiriac C."/>
            <person name="Salcher M."/>
            <person name="Ghai R."/>
            <person name="Kavagutti S V."/>
        </authorList>
    </citation>
    <scope>NUCLEOTIDE SEQUENCE</scope>
</reference>
<name>A0A6J7C6J1_9ZZZZ</name>